<evidence type="ECO:0000259" key="2">
    <source>
        <dbReference type="Pfam" id="PF08308"/>
    </source>
</evidence>
<proteinExistence type="predicted"/>
<evidence type="ECO:0000313" key="3">
    <source>
        <dbReference type="EMBL" id="TMI77402.1"/>
    </source>
</evidence>
<name>A0A537J248_9BACT</name>
<dbReference type="Proteomes" id="UP000318834">
    <property type="component" value="Unassembled WGS sequence"/>
</dbReference>
<accession>A0A537J248</accession>
<organism evidence="3 4">
    <name type="scientific">Candidatus Segetimicrobium genomatis</name>
    <dbReference type="NCBI Taxonomy" id="2569760"/>
    <lineage>
        <taxon>Bacteria</taxon>
        <taxon>Bacillati</taxon>
        <taxon>Candidatus Sysuimicrobiota</taxon>
        <taxon>Candidatus Sysuimicrobiia</taxon>
        <taxon>Candidatus Sysuimicrobiales</taxon>
        <taxon>Candidatus Segetimicrobiaceae</taxon>
        <taxon>Candidatus Segetimicrobium</taxon>
    </lineage>
</organism>
<dbReference type="InterPro" id="IPR036249">
    <property type="entry name" value="Thioredoxin-like_sf"/>
</dbReference>
<evidence type="ECO:0000256" key="1">
    <source>
        <dbReference type="SAM" id="MobiDB-lite"/>
    </source>
</evidence>
<feature type="compositionally biased region" description="Pro residues" evidence="1">
    <location>
        <begin position="221"/>
        <end position="250"/>
    </location>
</feature>
<feature type="region of interest" description="Disordered" evidence="1">
    <location>
        <begin position="207"/>
        <end position="258"/>
    </location>
</feature>
<dbReference type="SUPFAM" id="SSF52833">
    <property type="entry name" value="Thioredoxin-like"/>
    <property type="match status" value="1"/>
</dbReference>
<dbReference type="Gene3D" id="3.40.30.10">
    <property type="entry name" value="Glutaredoxin"/>
    <property type="match status" value="1"/>
</dbReference>
<dbReference type="EMBL" id="VBAP01000001">
    <property type="protein sequence ID" value="TMI77402.1"/>
    <property type="molecule type" value="Genomic_DNA"/>
</dbReference>
<feature type="domain" description="PEGA" evidence="2">
    <location>
        <begin position="139"/>
        <end position="192"/>
    </location>
</feature>
<sequence length="382" mass="40582">MVSGRRLIQMRDIRTANPKGDQSCPICGAKLAAGALMCESCGTDLSKSGVLFATTEIRPATLPRHSRFHKLLKPALLKRVAAVVGGLVLLTGLGGVPAVSARVPVLGSLYAHSVGRMLGGTPAGPAPASQPSEQDSSFLLVRSVPAGAQVQVDDRQVGTTPLTVDLKPGTYRVLVSRAGYPSVYQTIEVTDGPVSLVVSLLTGKAESPSASRAPQASEPQAPAPQTPQPSQAPQPKPTVPSRPRPTPARPPLAAGTKAPTVTLKDRLGVIHRLEIGRGHKTVVLFVWTLNDETRQLIRDLDGRVRKSGGRVAALVILMRPDRVAMRTLITTWQVYVPLLIGTQQVADQYHVAPGVSMLYLISERGTIEQVQKGTIRPSGIIR</sequence>
<reference evidence="3 4" key="1">
    <citation type="journal article" date="2019" name="Nat. Microbiol.">
        <title>Mediterranean grassland soil C-N compound turnover is dependent on rainfall and depth, and is mediated by genomically divergent microorganisms.</title>
        <authorList>
            <person name="Diamond S."/>
            <person name="Andeer P.F."/>
            <person name="Li Z."/>
            <person name="Crits-Christoph A."/>
            <person name="Burstein D."/>
            <person name="Anantharaman K."/>
            <person name="Lane K.R."/>
            <person name="Thomas B.C."/>
            <person name="Pan C."/>
            <person name="Northen T.R."/>
            <person name="Banfield J.F."/>
        </authorList>
    </citation>
    <scope>NUCLEOTIDE SEQUENCE [LARGE SCALE GENOMIC DNA]</scope>
    <source>
        <strain evidence="3">NP_8</strain>
    </source>
</reference>
<protein>
    <submittedName>
        <fullName evidence="3">PEGA domain-containing protein</fullName>
    </submittedName>
</protein>
<dbReference type="Pfam" id="PF08308">
    <property type="entry name" value="PEGA"/>
    <property type="match status" value="1"/>
</dbReference>
<feature type="compositionally biased region" description="Low complexity" evidence="1">
    <location>
        <begin position="207"/>
        <end position="220"/>
    </location>
</feature>
<gene>
    <name evidence="3" type="ORF">E6H05_00025</name>
</gene>
<dbReference type="AlphaFoldDB" id="A0A537J248"/>
<evidence type="ECO:0000313" key="4">
    <source>
        <dbReference type="Proteomes" id="UP000318834"/>
    </source>
</evidence>
<dbReference type="InterPro" id="IPR013229">
    <property type="entry name" value="PEGA"/>
</dbReference>
<comment type="caution">
    <text evidence="3">The sequence shown here is derived from an EMBL/GenBank/DDBJ whole genome shotgun (WGS) entry which is preliminary data.</text>
</comment>